<dbReference type="SUPFAM" id="SSF56601">
    <property type="entry name" value="beta-lactamase/transpeptidase-like"/>
    <property type="match status" value="1"/>
</dbReference>
<feature type="domain" description="Beta-lactamase-related" evidence="2">
    <location>
        <begin position="42"/>
        <end position="362"/>
    </location>
</feature>
<dbReference type="InterPro" id="IPR001466">
    <property type="entry name" value="Beta-lactam-related"/>
</dbReference>
<dbReference type="Gene3D" id="3.40.710.10">
    <property type="entry name" value="DD-peptidase/beta-lactamase superfamily"/>
    <property type="match status" value="1"/>
</dbReference>
<protein>
    <submittedName>
        <fullName evidence="3">Beta-lactamase</fullName>
    </submittedName>
</protein>
<organism evidence="3 4">
    <name type="scientific">Colwellia psychrerythraea</name>
    <name type="common">Vibrio psychroerythus</name>
    <dbReference type="NCBI Taxonomy" id="28229"/>
    <lineage>
        <taxon>Bacteria</taxon>
        <taxon>Pseudomonadati</taxon>
        <taxon>Pseudomonadota</taxon>
        <taxon>Gammaproteobacteria</taxon>
        <taxon>Alteromonadales</taxon>
        <taxon>Colwelliaceae</taxon>
        <taxon>Colwellia</taxon>
    </lineage>
</organism>
<dbReference type="AlphaFoldDB" id="A0A099KXA7"/>
<dbReference type="InterPro" id="IPR050491">
    <property type="entry name" value="AmpC-like"/>
</dbReference>
<dbReference type="PANTHER" id="PTHR46825:SF9">
    <property type="entry name" value="BETA-LACTAMASE-RELATED DOMAIN-CONTAINING PROTEIN"/>
    <property type="match status" value="1"/>
</dbReference>
<comment type="caution">
    <text evidence="3">The sequence shown here is derived from an EMBL/GenBank/DDBJ whole genome shotgun (WGS) entry which is preliminary data.</text>
</comment>
<evidence type="ECO:0000256" key="1">
    <source>
        <dbReference type="SAM" id="Phobius"/>
    </source>
</evidence>
<feature type="transmembrane region" description="Helical" evidence="1">
    <location>
        <begin position="533"/>
        <end position="558"/>
    </location>
</feature>
<dbReference type="InterPro" id="IPR012338">
    <property type="entry name" value="Beta-lactam/transpept-like"/>
</dbReference>
<proteinExistence type="predicted"/>
<dbReference type="RefSeq" id="WP_033081662.1">
    <property type="nucleotide sequence ID" value="NZ_JQEC01000015.1"/>
</dbReference>
<evidence type="ECO:0000313" key="4">
    <source>
        <dbReference type="Proteomes" id="UP000029868"/>
    </source>
</evidence>
<feature type="transmembrane region" description="Helical" evidence="1">
    <location>
        <begin position="564"/>
        <end position="587"/>
    </location>
</feature>
<evidence type="ECO:0000313" key="3">
    <source>
        <dbReference type="EMBL" id="KGJ95216.1"/>
    </source>
</evidence>
<name>A0A099KXA7_COLPS</name>
<dbReference type="PANTHER" id="PTHR46825">
    <property type="entry name" value="D-ALANYL-D-ALANINE-CARBOXYPEPTIDASE/ENDOPEPTIDASE AMPH"/>
    <property type="match status" value="1"/>
</dbReference>
<keyword evidence="1" id="KW-1133">Transmembrane helix</keyword>
<reference evidence="3 4" key="1">
    <citation type="submission" date="2014-08" db="EMBL/GenBank/DDBJ databases">
        <title>Genomic and Phenotypic Diversity of Colwellia psychrerythraea strains from Disparate Marine Basins.</title>
        <authorList>
            <person name="Techtmann S.M."/>
            <person name="Stelling S.C."/>
            <person name="Utturkar S.M."/>
            <person name="Alshibli N."/>
            <person name="Harris A."/>
            <person name="Brown S.D."/>
            <person name="Hazen T.C."/>
        </authorList>
    </citation>
    <scope>NUCLEOTIDE SEQUENCE [LARGE SCALE GENOMIC DNA]</scope>
    <source>
        <strain evidence="3 4">GAB14E</strain>
    </source>
</reference>
<feature type="transmembrane region" description="Helical" evidence="1">
    <location>
        <begin position="599"/>
        <end position="628"/>
    </location>
</feature>
<dbReference type="Proteomes" id="UP000029868">
    <property type="component" value="Unassembled WGS sequence"/>
</dbReference>
<dbReference type="EMBL" id="JQEC01000015">
    <property type="protein sequence ID" value="KGJ95216.1"/>
    <property type="molecule type" value="Genomic_DNA"/>
</dbReference>
<evidence type="ECO:0000259" key="2">
    <source>
        <dbReference type="Pfam" id="PF00144"/>
    </source>
</evidence>
<dbReference type="OrthoDB" id="9794842at2"/>
<feature type="transmembrane region" description="Helical" evidence="1">
    <location>
        <begin position="491"/>
        <end position="512"/>
    </location>
</feature>
<gene>
    <name evidence="3" type="ORF">GAB14E_1998</name>
</gene>
<accession>A0A099KXA7</accession>
<sequence length="632" mass="70043">MQNKNKSLFINYIRAMFLLINLFFLSFSVNAENTKKTLSQLQQEIKNIQKSANIPALGVVLIDSGEPVWITSLGKANLAENTAVDEHSLFRIGSISKMFIGLSVLKLVEEGKLNLNDKVRDLAPEIAFENKWQATNPVLLVHLLEHTSGWGEMTLAEFAHTPTPPIALKEALMQYPQNRKSRWPAGTRQAYSNIGAAVASYIVEKTTGMLYEDYITTNFFLPLGMANSTYFKPTTNKVLTTTYINGEAQDYQPIIYRSEGAMNASPAEMANLLQFFIQQGEFLGENLISSDSLQRMQIPTTTLGSAQGITAGYGLTNYSSGFGEYNTAFHGHDGSIEGAMASLAYVPALNSGYVVMSSGGGAAMYKIVKLIKAYILRGIEPYKAIPTDLPSAFKKINGYYKKINPQNNLQEAFNDLLNLMIFSHDEKGFHFAPLLGSRSSSPYAISENLLTNPSNGLPSITLVNDPIVGEAIQLGMHLYVPVSKGWVWSKILLLIIVTILTSGTLLFALFWLPLNAYRKTLTSQQITSRLWPTLTSACFVIYVFSLVLVDSAGNLVAISKISPLSLTILALSLCYPLITIMSLFRLWQLKRGNEKSKGYWLSFSICGIHLLNVFLLASYGMIAFRIWLLYHI</sequence>
<dbReference type="PATRIC" id="fig|28229.3.peg.1606"/>
<dbReference type="Pfam" id="PF00144">
    <property type="entry name" value="Beta-lactamase"/>
    <property type="match status" value="1"/>
</dbReference>
<keyword evidence="1" id="KW-0472">Membrane</keyword>
<keyword evidence="1" id="KW-0812">Transmembrane</keyword>